<dbReference type="PANTHER" id="PTHR23077">
    <property type="entry name" value="AAA-FAMILY ATPASE"/>
    <property type="match status" value="1"/>
</dbReference>
<gene>
    <name evidence="3" type="ORF">SAMN05444695_10627</name>
</gene>
<evidence type="ECO:0000313" key="3">
    <source>
        <dbReference type="EMBL" id="SDI24812.1"/>
    </source>
</evidence>
<dbReference type="EMBL" id="FNDN01000006">
    <property type="protein sequence ID" value="SDI24812.1"/>
    <property type="molecule type" value="Genomic_DNA"/>
</dbReference>
<keyword evidence="4" id="KW-1185">Reference proteome</keyword>
<keyword evidence="1" id="KW-0067">ATP-binding</keyword>
<dbReference type="Gene3D" id="3.40.50.300">
    <property type="entry name" value="P-loop containing nucleotide triphosphate hydrolases"/>
    <property type="match status" value="1"/>
</dbReference>
<comment type="similarity">
    <text evidence="1">Belongs to the AAA ATPase family.</text>
</comment>
<organism evidence="3 4">
    <name type="scientific">Rhodococcus triatomae</name>
    <dbReference type="NCBI Taxonomy" id="300028"/>
    <lineage>
        <taxon>Bacteria</taxon>
        <taxon>Bacillati</taxon>
        <taxon>Actinomycetota</taxon>
        <taxon>Actinomycetes</taxon>
        <taxon>Mycobacteriales</taxon>
        <taxon>Nocardiaceae</taxon>
        <taxon>Rhodococcus</taxon>
    </lineage>
</organism>
<dbReference type="AlphaFoldDB" id="A0A1G8J183"/>
<accession>A0A1G8J183</accession>
<dbReference type="Pfam" id="PF00004">
    <property type="entry name" value="AAA"/>
    <property type="match status" value="1"/>
</dbReference>
<dbReference type="RefSeq" id="WP_072740098.1">
    <property type="nucleotide sequence ID" value="NZ_CP048813.1"/>
</dbReference>
<dbReference type="OrthoDB" id="9802352at2"/>
<feature type="domain" description="AAA+ ATPase" evidence="2">
    <location>
        <begin position="231"/>
        <end position="358"/>
    </location>
</feature>
<dbReference type="Proteomes" id="UP000183263">
    <property type="component" value="Unassembled WGS sequence"/>
</dbReference>
<dbReference type="PANTHER" id="PTHR23077:SF117">
    <property type="entry name" value="AAA+ ATPASE DOMAIN-CONTAINING PROTEIN"/>
    <property type="match status" value="1"/>
</dbReference>
<dbReference type="SMART" id="SM00382">
    <property type="entry name" value="AAA"/>
    <property type="match status" value="1"/>
</dbReference>
<sequence length="434" mass="46288">MTTDFVQSLEEHLASEPDTVRRAIEVIGQILTGAGGRRDTAESFVSRSLAAPLHELATHEVDLTATTELTVGAVLADLIESHRPLTGPGELDDPPSWRKLELGGSAVSIPTSISAAFPAGSLAPVDLVVRVSESYQHDRSVLRVYARADDRRHAAAVADTITRRADTERNFLRGRVLLASCGSVLRLELGSLCEVDRCGLVLPDEVWRELDTNIAAVTSRAELMRSLGLGTRRGILLAGPPGVGKSAVTRTIAAELLGAFTVIVVDADAGASRLREIYRETRKLGPTVVILDDIDLYIGNRSRGSGGPSLAGLLAVLDGVEKYDDVLTLATTNDPGALDSAATRASRFDSVVHLGYPGRESAVRILEVFTRPLGVEIDCGAVLEGLDGDVSGADLRDMVSRAVLEHGSELTTASFREVVRAGRWKVAELTGQYL</sequence>
<protein>
    <submittedName>
        <fullName evidence="3">ATPase family associated with various cellular activities (AAA)</fullName>
    </submittedName>
</protein>
<keyword evidence="1" id="KW-0547">Nucleotide-binding</keyword>
<proteinExistence type="inferred from homology"/>
<dbReference type="InterPro" id="IPR027417">
    <property type="entry name" value="P-loop_NTPase"/>
</dbReference>
<reference evidence="3 4" key="1">
    <citation type="submission" date="2016-10" db="EMBL/GenBank/DDBJ databases">
        <authorList>
            <person name="de Groot N.N."/>
        </authorList>
    </citation>
    <scope>NUCLEOTIDE SEQUENCE [LARGE SCALE GENOMIC DNA]</scope>
    <source>
        <strain evidence="3 4">DSM 44892</strain>
    </source>
</reference>
<evidence type="ECO:0000256" key="1">
    <source>
        <dbReference type="RuleBase" id="RU003651"/>
    </source>
</evidence>
<dbReference type="PROSITE" id="PS00674">
    <property type="entry name" value="AAA"/>
    <property type="match status" value="1"/>
</dbReference>
<dbReference type="InterPro" id="IPR003959">
    <property type="entry name" value="ATPase_AAA_core"/>
</dbReference>
<dbReference type="InterPro" id="IPR050168">
    <property type="entry name" value="AAA_ATPase_domain"/>
</dbReference>
<dbReference type="CDD" id="cd19481">
    <property type="entry name" value="RecA-like_protease"/>
    <property type="match status" value="1"/>
</dbReference>
<dbReference type="GO" id="GO:0005524">
    <property type="term" value="F:ATP binding"/>
    <property type="evidence" value="ECO:0007669"/>
    <property type="project" value="UniProtKB-KW"/>
</dbReference>
<evidence type="ECO:0000313" key="4">
    <source>
        <dbReference type="Proteomes" id="UP000183263"/>
    </source>
</evidence>
<dbReference type="InterPro" id="IPR003593">
    <property type="entry name" value="AAA+_ATPase"/>
</dbReference>
<name>A0A1G8J183_9NOCA</name>
<evidence type="ECO:0000259" key="2">
    <source>
        <dbReference type="SMART" id="SM00382"/>
    </source>
</evidence>
<dbReference type="SUPFAM" id="SSF52540">
    <property type="entry name" value="P-loop containing nucleoside triphosphate hydrolases"/>
    <property type="match status" value="1"/>
</dbReference>
<dbReference type="GO" id="GO:0016887">
    <property type="term" value="F:ATP hydrolysis activity"/>
    <property type="evidence" value="ECO:0007669"/>
    <property type="project" value="InterPro"/>
</dbReference>
<dbReference type="InterPro" id="IPR003960">
    <property type="entry name" value="ATPase_AAA_CS"/>
</dbReference>